<proteinExistence type="inferred from homology"/>
<feature type="domain" description="Tripartite ATP-independent periplasmic transporters DctQ component" evidence="8">
    <location>
        <begin position="178"/>
        <end position="301"/>
    </location>
</feature>
<evidence type="ECO:0000256" key="3">
    <source>
        <dbReference type="ARBA" id="ARBA00022475"/>
    </source>
</evidence>
<sequence length="326" mass="35754">MATMESPALSRSSGGFPGPGLTRSVSWVIVGLTFAFLTNTYLSIWHGWPGALRGGLGFVQAGVYAAGVLAPILFVLRTDRSLRRDAQVLTGLVAYIVRTAFWAVVLIGLVDMAISFLRVEALLGGLVGHDFATELGRSQFRGPYVHMPLLALSLVIAARTRTIGFHWLALLVVVAELLIVITRFVFSYEQAFQGDLVRFWYAGLFLFASAYTLYEDGHVRVDVLYSGFRPKTRGAFNAFGSLVMGVSLCAVILAFGMWDKTSVITSPLLNYEVSQSGFGMYVKYLMAGFLGVFAVTMMIQFAAYLMDSIADYREEPGHRDTEAPMS</sequence>
<keyword evidence="2 7" id="KW-0813">Transport</keyword>
<dbReference type="GO" id="GO:0022857">
    <property type="term" value="F:transmembrane transporter activity"/>
    <property type="evidence" value="ECO:0007669"/>
    <property type="project" value="UniProtKB-UniRule"/>
</dbReference>
<comment type="caution">
    <text evidence="7">Lacks conserved residue(s) required for the propagation of feature annotation.</text>
</comment>
<comment type="function">
    <text evidence="7">Part of the tripartite ATP-independent periplasmic (TRAP) transport system.</text>
</comment>
<evidence type="ECO:0000256" key="7">
    <source>
        <dbReference type="RuleBase" id="RU369079"/>
    </source>
</evidence>
<feature type="transmembrane region" description="Helical" evidence="7">
    <location>
        <begin position="21"/>
        <end position="44"/>
    </location>
</feature>
<comment type="similarity">
    <text evidence="7">Belongs to the TRAP transporter small permease family.</text>
</comment>
<keyword evidence="5 7" id="KW-1133">Transmembrane helix</keyword>
<evidence type="ECO:0000256" key="5">
    <source>
        <dbReference type="ARBA" id="ARBA00022989"/>
    </source>
</evidence>
<dbReference type="EMBL" id="BMZS01000004">
    <property type="protein sequence ID" value="GHD48629.1"/>
    <property type="molecule type" value="Genomic_DNA"/>
</dbReference>
<feature type="transmembrane region" description="Helical" evidence="7">
    <location>
        <begin position="143"/>
        <end position="160"/>
    </location>
</feature>
<feature type="transmembrane region" description="Helical" evidence="7">
    <location>
        <begin position="278"/>
        <end position="305"/>
    </location>
</feature>
<dbReference type="Proteomes" id="UP000630353">
    <property type="component" value="Unassembled WGS sequence"/>
</dbReference>
<reference evidence="9" key="1">
    <citation type="journal article" date="2014" name="Int. J. Syst. Evol. Microbiol.">
        <title>Complete genome sequence of Corynebacterium casei LMG S-19264T (=DSM 44701T), isolated from a smear-ripened cheese.</title>
        <authorList>
            <consortium name="US DOE Joint Genome Institute (JGI-PGF)"/>
            <person name="Walter F."/>
            <person name="Albersmeier A."/>
            <person name="Kalinowski J."/>
            <person name="Ruckert C."/>
        </authorList>
    </citation>
    <scope>NUCLEOTIDE SEQUENCE</scope>
    <source>
        <strain evidence="9">KCTC 42651</strain>
    </source>
</reference>
<keyword evidence="4 7" id="KW-0812">Transmembrane</keyword>
<evidence type="ECO:0000256" key="1">
    <source>
        <dbReference type="ARBA" id="ARBA00004651"/>
    </source>
</evidence>
<dbReference type="AlphaFoldDB" id="A0A918XS12"/>
<gene>
    <name evidence="9" type="ORF">GCM10017083_19930</name>
</gene>
<dbReference type="GO" id="GO:0005886">
    <property type="term" value="C:plasma membrane"/>
    <property type="evidence" value="ECO:0007669"/>
    <property type="project" value="UniProtKB-SubCell"/>
</dbReference>
<keyword evidence="7" id="KW-0997">Cell inner membrane</keyword>
<feature type="transmembrane region" description="Helical" evidence="7">
    <location>
        <begin position="56"/>
        <end position="76"/>
    </location>
</feature>
<evidence type="ECO:0000313" key="10">
    <source>
        <dbReference type="Proteomes" id="UP000630353"/>
    </source>
</evidence>
<evidence type="ECO:0000259" key="8">
    <source>
        <dbReference type="Pfam" id="PF04290"/>
    </source>
</evidence>
<dbReference type="Pfam" id="PF04290">
    <property type="entry name" value="DctQ"/>
    <property type="match status" value="1"/>
</dbReference>
<comment type="subunit">
    <text evidence="7">The complex comprises the extracytoplasmic solute receptor protein and the two transmembrane proteins.</text>
</comment>
<reference evidence="9" key="2">
    <citation type="submission" date="2020-09" db="EMBL/GenBank/DDBJ databases">
        <authorList>
            <person name="Sun Q."/>
            <person name="Kim S."/>
        </authorList>
    </citation>
    <scope>NUCLEOTIDE SEQUENCE</scope>
    <source>
        <strain evidence="9">KCTC 42651</strain>
    </source>
</reference>
<feature type="transmembrane region" description="Helical" evidence="7">
    <location>
        <begin position="235"/>
        <end position="258"/>
    </location>
</feature>
<comment type="caution">
    <text evidence="9">The sequence shown here is derived from an EMBL/GenBank/DDBJ whole genome shotgun (WGS) entry which is preliminary data.</text>
</comment>
<dbReference type="RefSeq" id="WP_229836868.1">
    <property type="nucleotide sequence ID" value="NZ_BMZS01000004.1"/>
</dbReference>
<feature type="transmembrane region" description="Helical" evidence="7">
    <location>
        <begin position="88"/>
        <end position="110"/>
    </location>
</feature>
<organism evidence="9 10">
    <name type="scientific">Thalassobaculum fulvum</name>
    <dbReference type="NCBI Taxonomy" id="1633335"/>
    <lineage>
        <taxon>Bacteria</taxon>
        <taxon>Pseudomonadati</taxon>
        <taxon>Pseudomonadota</taxon>
        <taxon>Alphaproteobacteria</taxon>
        <taxon>Rhodospirillales</taxon>
        <taxon>Thalassobaculaceae</taxon>
        <taxon>Thalassobaculum</taxon>
    </lineage>
</organism>
<feature type="transmembrane region" description="Helical" evidence="7">
    <location>
        <begin position="167"/>
        <end position="186"/>
    </location>
</feature>
<evidence type="ECO:0000256" key="4">
    <source>
        <dbReference type="ARBA" id="ARBA00022692"/>
    </source>
</evidence>
<evidence type="ECO:0000256" key="6">
    <source>
        <dbReference type="ARBA" id="ARBA00023136"/>
    </source>
</evidence>
<evidence type="ECO:0000313" key="9">
    <source>
        <dbReference type="EMBL" id="GHD48629.1"/>
    </source>
</evidence>
<keyword evidence="6 7" id="KW-0472">Membrane</keyword>
<keyword evidence="3" id="KW-1003">Cell membrane</keyword>
<protein>
    <recommendedName>
        <fullName evidence="7">TRAP transporter small permease protein</fullName>
    </recommendedName>
</protein>
<name>A0A918XS12_9PROT</name>
<accession>A0A918XS12</accession>
<comment type="subcellular location">
    <subcellularLocation>
        <location evidence="7">Cell inner membrane</location>
        <topology evidence="7">Multi-pass membrane protein</topology>
    </subcellularLocation>
    <subcellularLocation>
        <location evidence="1">Cell membrane</location>
        <topology evidence="1">Multi-pass membrane protein</topology>
    </subcellularLocation>
</comment>
<keyword evidence="10" id="KW-1185">Reference proteome</keyword>
<feature type="transmembrane region" description="Helical" evidence="7">
    <location>
        <begin position="198"/>
        <end position="214"/>
    </location>
</feature>
<dbReference type="InterPro" id="IPR055348">
    <property type="entry name" value="DctQ"/>
</dbReference>
<evidence type="ECO:0000256" key="2">
    <source>
        <dbReference type="ARBA" id="ARBA00022448"/>
    </source>
</evidence>